<dbReference type="EMBL" id="LGUS01000170">
    <property type="protein sequence ID" value="KOG33698.1"/>
    <property type="molecule type" value="Genomic_DNA"/>
</dbReference>
<gene>
    <name evidence="1" type="ORF">ADK37_21470</name>
</gene>
<evidence type="ECO:0000313" key="2">
    <source>
        <dbReference type="Proteomes" id="UP000037251"/>
    </source>
</evidence>
<dbReference type="Proteomes" id="UP000037251">
    <property type="component" value="Unassembled WGS sequence"/>
</dbReference>
<accession>A0A0L8L670</accession>
<evidence type="ECO:0000313" key="1">
    <source>
        <dbReference type="EMBL" id="KOG33698.1"/>
    </source>
</evidence>
<proteinExistence type="predicted"/>
<dbReference type="STRING" id="67356.AQJ84_28750"/>
<organism evidence="1 2">
    <name type="scientific">Streptomyces resistomycificus</name>
    <dbReference type="NCBI Taxonomy" id="67356"/>
    <lineage>
        <taxon>Bacteria</taxon>
        <taxon>Bacillati</taxon>
        <taxon>Actinomycetota</taxon>
        <taxon>Actinomycetes</taxon>
        <taxon>Kitasatosporales</taxon>
        <taxon>Streptomycetaceae</taxon>
        <taxon>Streptomyces</taxon>
        <taxon>Streptomyces aurantiacus group</taxon>
    </lineage>
</organism>
<dbReference type="GeneID" id="32388871"/>
<dbReference type="eggNOG" id="ENOG5031J34">
    <property type="taxonomic scope" value="Bacteria"/>
</dbReference>
<comment type="caution">
    <text evidence="1">The sequence shown here is derived from an EMBL/GenBank/DDBJ whole genome shotgun (WGS) entry which is preliminary data.</text>
</comment>
<sequence>MTTDKHAKRAARDLAAREGISYTAARRRLAGAVDQEPRPPVAVPIASTPCPEGCDGTGHPGTACWAWRPADATSTASWDVRRAAELPGGRADQVMRRHEEARENVSSRWARFHAWETKWLLALVYAMLTDQRPELMPDRARLRAAVEADDLAAVDALMEPLDRAAARLMTKVPAVWWGEVKPRIDAYADAVESDDRELRTWQEVDARHVVGRLVDQWRRTWEPTVRNASGVLEAPGVMWLAVKGWLDALLVDRHGGHAPGARVRFGDGRPAVVYAVEWGEDGPPVAYRVRELEPGAHGNVGRLVPSLSSDVLVPAADCREDTPCAVCGRTAGMAEALCDGCAPRFGPV</sequence>
<dbReference type="RefSeq" id="WP_030039551.1">
    <property type="nucleotide sequence ID" value="NZ_KL575592.1"/>
</dbReference>
<dbReference type="PATRIC" id="fig|67356.5.peg.4562"/>
<name>A0A0L8L670_9ACTN</name>
<protein>
    <submittedName>
        <fullName evidence="1">Uncharacterized protein</fullName>
    </submittedName>
</protein>
<keyword evidence="2" id="KW-1185">Reference proteome</keyword>
<reference evidence="2" key="1">
    <citation type="submission" date="2015-07" db="EMBL/GenBank/DDBJ databases">
        <authorList>
            <person name="Ju K.-S."/>
            <person name="Doroghazi J.R."/>
            <person name="Metcalf W.W."/>
        </authorList>
    </citation>
    <scope>NUCLEOTIDE SEQUENCE [LARGE SCALE GENOMIC DNA]</scope>
    <source>
        <strain evidence="2">NRRL 2290</strain>
    </source>
</reference>
<dbReference type="AlphaFoldDB" id="A0A0L8L670"/>